<keyword evidence="2" id="KW-1185">Reference proteome</keyword>
<dbReference type="Proteomes" id="UP001209854">
    <property type="component" value="Unassembled WGS sequence"/>
</dbReference>
<proteinExistence type="predicted"/>
<gene>
    <name evidence="1" type="ORF">NX722_06585</name>
</gene>
<dbReference type="EMBL" id="JAPFCC010000001">
    <property type="protein sequence ID" value="MCW7552319.1"/>
    <property type="molecule type" value="Genomic_DNA"/>
</dbReference>
<dbReference type="RefSeq" id="WP_262567288.1">
    <property type="nucleotide sequence ID" value="NZ_JAPFCC010000001.1"/>
</dbReference>
<comment type="caution">
    <text evidence="1">The sequence shown here is derived from an EMBL/GenBank/DDBJ whole genome shotgun (WGS) entry which is preliminary data.</text>
</comment>
<organism evidence="1 2">
    <name type="scientific">Endozoicomonas gorgoniicola</name>
    <dbReference type="NCBI Taxonomy" id="1234144"/>
    <lineage>
        <taxon>Bacteria</taxon>
        <taxon>Pseudomonadati</taxon>
        <taxon>Pseudomonadota</taxon>
        <taxon>Gammaproteobacteria</taxon>
        <taxon>Oceanospirillales</taxon>
        <taxon>Endozoicomonadaceae</taxon>
        <taxon>Endozoicomonas</taxon>
    </lineage>
</organism>
<protein>
    <submittedName>
        <fullName evidence="1">Uncharacterized protein</fullName>
    </submittedName>
</protein>
<evidence type="ECO:0000313" key="1">
    <source>
        <dbReference type="EMBL" id="MCW7552319.1"/>
    </source>
</evidence>
<reference evidence="1 2" key="1">
    <citation type="submission" date="2022-10" db="EMBL/GenBank/DDBJ databases">
        <title>High-quality genome sequences of two octocoral-associated bacteria, Endozoicomonas euniceicola EF212 and Endozoicomonas gorgoniicola PS125.</title>
        <authorList>
            <person name="Chiou Y.-J."/>
            <person name="Chen Y.-H."/>
        </authorList>
    </citation>
    <scope>NUCLEOTIDE SEQUENCE [LARGE SCALE GENOMIC DNA]</scope>
    <source>
        <strain evidence="1 2">PS125</strain>
    </source>
</reference>
<evidence type="ECO:0000313" key="2">
    <source>
        <dbReference type="Proteomes" id="UP001209854"/>
    </source>
</evidence>
<sequence length="189" mass="21446">MAITKPGLEERGGCCFVLTDLDKCTDFIPPPTPEIRETIDHYQKHNLEVKTGAVHNRGVFLRGGAEPVKKGQVVAIYRGIPINIRELTKVELRLCGYPKDEPLKKLVWTDAEGTPTLLQRPASYQAHSPYIYYRDQQKQKVLIGIDAIDSSDAISHINSQQECDNIEFLVHRENPRPMDVVMNGWLRLP</sequence>
<accession>A0ABT3MSG8</accession>
<name>A0ABT3MSG8_9GAMM</name>